<gene>
    <name evidence="1" type="ORF">ACTOB_005117</name>
</gene>
<name>A0ABY8WBR1_9ACTN</name>
<organism evidence="1 2">
    <name type="scientific">Actinoplanes oblitus</name>
    <dbReference type="NCBI Taxonomy" id="3040509"/>
    <lineage>
        <taxon>Bacteria</taxon>
        <taxon>Bacillati</taxon>
        <taxon>Actinomycetota</taxon>
        <taxon>Actinomycetes</taxon>
        <taxon>Micromonosporales</taxon>
        <taxon>Micromonosporaceae</taxon>
        <taxon>Actinoplanes</taxon>
    </lineage>
</organism>
<reference evidence="1 2" key="1">
    <citation type="submission" date="2023-06" db="EMBL/GenBank/DDBJ databases">
        <authorList>
            <person name="Yushchuk O."/>
            <person name="Binda E."/>
            <person name="Ruckert-Reed C."/>
            <person name="Fedorenko V."/>
            <person name="Kalinowski J."/>
            <person name="Marinelli F."/>
        </authorList>
    </citation>
    <scope>NUCLEOTIDE SEQUENCE [LARGE SCALE GENOMIC DNA]</scope>
    <source>
        <strain evidence="1 2">NRRL 3884</strain>
    </source>
</reference>
<dbReference type="Proteomes" id="UP001240150">
    <property type="component" value="Chromosome"/>
</dbReference>
<dbReference type="RefSeq" id="WP_284914358.1">
    <property type="nucleotide sequence ID" value="NZ_CP126980.1"/>
</dbReference>
<dbReference type="EMBL" id="CP126980">
    <property type="protein sequence ID" value="WIM93150.1"/>
    <property type="molecule type" value="Genomic_DNA"/>
</dbReference>
<sequence>MRDSEAAGDADMKAVSAATYASTAGYFDAPPVLGFDLSEPALARA</sequence>
<accession>A0ABY8WBR1</accession>
<protein>
    <submittedName>
        <fullName evidence="1">Uncharacterized protein</fullName>
    </submittedName>
</protein>
<evidence type="ECO:0000313" key="2">
    <source>
        <dbReference type="Proteomes" id="UP001240150"/>
    </source>
</evidence>
<evidence type="ECO:0000313" key="1">
    <source>
        <dbReference type="EMBL" id="WIM93150.1"/>
    </source>
</evidence>
<keyword evidence="2" id="KW-1185">Reference proteome</keyword>
<proteinExistence type="predicted"/>